<keyword evidence="8" id="KW-1185">Reference proteome</keyword>
<organism evidence="8 9">
    <name type="scientific">Steinernema glaseri</name>
    <dbReference type="NCBI Taxonomy" id="37863"/>
    <lineage>
        <taxon>Eukaryota</taxon>
        <taxon>Metazoa</taxon>
        <taxon>Ecdysozoa</taxon>
        <taxon>Nematoda</taxon>
        <taxon>Chromadorea</taxon>
        <taxon>Rhabditida</taxon>
        <taxon>Tylenchina</taxon>
        <taxon>Panagrolaimomorpha</taxon>
        <taxon>Strongyloidoidea</taxon>
        <taxon>Steinernematidae</taxon>
        <taxon>Steinernema</taxon>
    </lineage>
</organism>
<evidence type="ECO:0000313" key="8">
    <source>
        <dbReference type="Proteomes" id="UP000095287"/>
    </source>
</evidence>
<dbReference type="SUPFAM" id="SSF159042">
    <property type="entry name" value="Plus3-like"/>
    <property type="match status" value="1"/>
</dbReference>
<dbReference type="PANTHER" id="PTHR13115:SF8">
    <property type="entry name" value="RNA POLYMERASE-ASSOCIATED PROTEIN RTF1 HOMOLOG"/>
    <property type="match status" value="1"/>
</dbReference>
<dbReference type="Gene3D" id="3.90.70.200">
    <property type="entry name" value="Plus-3 domain"/>
    <property type="match status" value="1"/>
</dbReference>
<keyword evidence="3" id="KW-0804">Transcription</keyword>
<evidence type="ECO:0000256" key="3">
    <source>
        <dbReference type="ARBA" id="ARBA00023163"/>
    </source>
</evidence>
<dbReference type="SMART" id="SM00719">
    <property type="entry name" value="Plus3"/>
    <property type="match status" value="1"/>
</dbReference>
<feature type="region of interest" description="Disordered" evidence="6">
    <location>
        <begin position="637"/>
        <end position="679"/>
    </location>
</feature>
<feature type="coiled-coil region" evidence="5">
    <location>
        <begin position="498"/>
        <end position="525"/>
    </location>
</feature>
<feature type="region of interest" description="Disordered" evidence="6">
    <location>
        <begin position="51"/>
        <end position="270"/>
    </location>
</feature>
<feature type="compositionally biased region" description="Low complexity" evidence="6">
    <location>
        <begin position="297"/>
        <end position="320"/>
    </location>
</feature>
<protein>
    <submittedName>
        <fullName evidence="9">Plus3 domain-containing protein</fullName>
    </submittedName>
</protein>
<feature type="compositionally biased region" description="Low complexity" evidence="6">
    <location>
        <begin position="195"/>
        <end position="204"/>
    </location>
</feature>
<evidence type="ECO:0000256" key="2">
    <source>
        <dbReference type="ARBA" id="ARBA00023015"/>
    </source>
</evidence>
<feature type="compositionally biased region" description="Basic and acidic residues" evidence="6">
    <location>
        <begin position="219"/>
        <end position="228"/>
    </location>
</feature>
<dbReference type="GO" id="GO:0003677">
    <property type="term" value="F:DNA binding"/>
    <property type="evidence" value="ECO:0007669"/>
    <property type="project" value="InterPro"/>
</dbReference>
<dbReference type="PANTHER" id="PTHR13115">
    <property type="entry name" value="RNA POLYMERASE-ASSOCIATED PROTEIN RTF1 HOMOLOG"/>
    <property type="match status" value="1"/>
</dbReference>
<evidence type="ECO:0000313" key="9">
    <source>
        <dbReference type="WBParaSite" id="L893_g9746.t1"/>
    </source>
</evidence>
<feature type="compositionally biased region" description="Basic and acidic residues" evidence="6">
    <location>
        <begin position="258"/>
        <end position="270"/>
    </location>
</feature>
<feature type="region of interest" description="Disordered" evidence="6">
    <location>
        <begin position="550"/>
        <end position="606"/>
    </location>
</feature>
<dbReference type="InterPro" id="IPR004343">
    <property type="entry name" value="Plus-3_dom"/>
</dbReference>
<feature type="domain" description="Plus3" evidence="7">
    <location>
        <begin position="326"/>
        <end position="457"/>
    </location>
</feature>
<dbReference type="Pfam" id="PF03126">
    <property type="entry name" value="Plus-3"/>
    <property type="match status" value="1"/>
</dbReference>
<evidence type="ECO:0000256" key="4">
    <source>
        <dbReference type="ARBA" id="ARBA00023242"/>
    </source>
</evidence>
<keyword evidence="4" id="KW-0539">Nucleus</keyword>
<feature type="compositionally biased region" description="Basic residues" evidence="6">
    <location>
        <begin position="184"/>
        <end position="194"/>
    </location>
</feature>
<reference evidence="9" key="1">
    <citation type="submission" date="2016-11" db="UniProtKB">
        <authorList>
            <consortium name="WormBaseParasite"/>
        </authorList>
    </citation>
    <scope>IDENTIFICATION</scope>
</reference>
<proteinExistence type="predicted"/>
<dbReference type="PROSITE" id="PS51360">
    <property type="entry name" value="PLUS3"/>
    <property type="match status" value="1"/>
</dbReference>
<keyword evidence="5" id="KW-0175">Coiled coil</keyword>
<feature type="compositionally biased region" description="Basic and acidic residues" evidence="6">
    <location>
        <begin position="124"/>
        <end position="157"/>
    </location>
</feature>
<evidence type="ECO:0000256" key="1">
    <source>
        <dbReference type="ARBA" id="ARBA00004123"/>
    </source>
</evidence>
<comment type="subcellular location">
    <subcellularLocation>
        <location evidence="1">Nucleus</location>
    </subcellularLocation>
</comment>
<feature type="compositionally biased region" description="Low complexity" evidence="6">
    <location>
        <begin position="639"/>
        <end position="655"/>
    </location>
</feature>
<name>A0A1I8AWR8_9BILA</name>
<dbReference type="GO" id="GO:1990269">
    <property type="term" value="F:RNA polymerase II C-terminal domain phosphoserine binding"/>
    <property type="evidence" value="ECO:0007669"/>
    <property type="project" value="TreeGrafter"/>
</dbReference>
<evidence type="ECO:0000259" key="7">
    <source>
        <dbReference type="PROSITE" id="PS51360"/>
    </source>
</evidence>
<evidence type="ECO:0000256" key="5">
    <source>
        <dbReference type="SAM" id="Coils"/>
    </source>
</evidence>
<dbReference type="Proteomes" id="UP000095287">
    <property type="component" value="Unplaced"/>
</dbReference>
<dbReference type="InterPro" id="IPR036128">
    <property type="entry name" value="Plus3-like_sf"/>
</dbReference>
<dbReference type="AlphaFoldDB" id="A0A1I8AWR8"/>
<evidence type="ECO:0000256" key="6">
    <source>
        <dbReference type="SAM" id="MobiDB-lite"/>
    </source>
</evidence>
<feature type="region of interest" description="Disordered" evidence="6">
    <location>
        <begin position="283"/>
        <end position="328"/>
    </location>
</feature>
<feature type="compositionally biased region" description="Polar residues" evidence="6">
    <location>
        <begin position="656"/>
        <end position="666"/>
    </location>
</feature>
<dbReference type="GO" id="GO:0016593">
    <property type="term" value="C:Cdc73/Paf1 complex"/>
    <property type="evidence" value="ECO:0007669"/>
    <property type="project" value="TreeGrafter"/>
</dbReference>
<dbReference type="WBParaSite" id="L893_g9746.t1">
    <property type="protein sequence ID" value="L893_g9746.t1"/>
    <property type="gene ID" value="L893_g9746"/>
</dbReference>
<accession>A0A1I8AWR8</accession>
<sequence>MLRVQADGRTRVALRHEHKRPILAAMLGRWLLLIKMSQRPSRAVAGRSAVIESGSSDDGSDASDVEVGTSSAARKRKSRAGAPPSTKKQRRSASDSGSDGEISDVGEHTSKLDAYGDDLMLDEEDRKRLDQMTEMEREQEIFKRLEQRDMLRHRYEIQQKLAKKSQKMAKRDSDDSEDEDAQQRKKNKSRKSLSRSKSPSPRRSAVSAPESQGEGQSAPKEEPKRAPQSDDEDYDVDYHRPSEQLNKQKKKSAMADLLTKRKEKKDAEQKKIELKKSALEVDDIFGNNSDDDDDKSSSSSSSRSSSASSRSSSRSRSASPKNRRSIETKEELSRIRLSRFKLSQFCHTPFFKQYVVGCFVRIGIGSNQGKSVYRVAQIIDVVETAKVYQLEETRTNLGLKLRHGNDERVYRMAFVSNSDFTDTEFQKWTDSMRDNDIPLVSTDTVEKKENDIKALIARPLTERDVEYIVNMKKKFKKTVGNFAMKKDDLYKKKQDAEAEGNFEEARRLQNEIDELDSRAEELNYRRSKDVQKIAVINQRNREHMKKTFLGSKPHEESVVQDDPFTRKSGKMRMVSGTSKSQKAEAAEAKSSPAPTDLPVVPKPSSTSAIANQVKNEVEDLFKDYNFDIDIDIKIDPKKSFSSMSDMKPSSSGLSSNRPANSSSAKATSLEDYKRRRGLI</sequence>
<keyword evidence="2" id="KW-0805">Transcription regulation</keyword>